<dbReference type="Pfam" id="PF00924">
    <property type="entry name" value="MS_channel_2nd"/>
    <property type="match status" value="1"/>
</dbReference>
<evidence type="ECO:0000256" key="8">
    <source>
        <dbReference type="SAM" id="MobiDB-lite"/>
    </source>
</evidence>
<dbReference type="HOGENOM" id="CLU_010480_1_0_1"/>
<feature type="region of interest" description="Disordered" evidence="8">
    <location>
        <begin position="886"/>
        <end position="975"/>
    </location>
</feature>
<keyword evidence="13" id="KW-1185">Reference proteome</keyword>
<dbReference type="RefSeq" id="XP_002173740.1">
    <property type="nucleotide sequence ID" value="XM_002173704.2"/>
</dbReference>
<keyword evidence="3 9" id="KW-0812">Transmembrane</keyword>
<comment type="subcellular location">
    <subcellularLocation>
        <location evidence="1">Endomembrane system</location>
        <topology evidence="1">Multi-pass membrane protein</topology>
    </subcellularLocation>
    <subcellularLocation>
        <location evidence="7">Endoplasmic reticulum membrane</location>
    </subcellularLocation>
</comment>
<dbReference type="JaponicusDB" id="SJAG_02532">
    <property type="gene designation" value="msy1"/>
</dbReference>
<dbReference type="SUPFAM" id="SSF47473">
    <property type="entry name" value="EF-hand"/>
    <property type="match status" value="1"/>
</dbReference>
<feature type="compositionally biased region" description="Basic residues" evidence="8">
    <location>
        <begin position="88"/>
        <end position="108"/>
    </location>
</feature>
<keyword evidence="7" id="KW-0256">Endoplasmic reticulum</keyword>
<feature type="transmembrane region" description="Helical" evidence="9">
    <location>
        <begin position="585"/>
        <end position="610"/>
    </location>
</feature>
<comment type="similarity">
    <text evidence="2 7">Belongs to the MscS (TC 1.A.23) family.</text>
</comment>
<dbReference type="InterPro" id="IPR016688">
    <property type="entry name" value="MscS-like_plants/fungi"/>
</dbReference>
<dbReference type="InterPro" id="IPR058650">
    <property type="entry name" value="Msy1/2-like"/>
</dbReference>
<dbReference type="GO" id="GO:0097038">
    <property type="term" value="C:perinuclear endoplasmic reticulum"/>
    <property type="evidence" value="ECO:0007669"/>
    <property type="project" value="EnsemblFungi"/>
</dbReference>
<name>B6K2R6_SCHJY</name>
<dbReference type="InterPro" id="IPR002048">
    <property type="entry name" value="EF_hand_dom"/>
</dbReference>
<evidence type="ECO:0000259" key="10">
    <source>
        <dbReference type="PROSITE" id="PS50222"/>
    </source>
</evidence>
<evidence type="ECO:0000256" key="5">
    <source>
        <dbReference type="ARBA" id="ARBA00022989"/>
    </source>
</evidence>
<dbReference type="eggNOG" id="KOG4629">
    <property type="taxonomic scope" value="Eukaryota"/>
</dbReference>
<feature type="domain" description="EF-hand" evidence="10">
    <location>
        <begin position="499"/>
        <end position="534"/>
    </location>
</feature>
<keyword evidence="5 9" id="KW-1133">Transmembrane helix</keyword>
<feature type="transmembrane region" description="Helical" evidence="9">
    <location>
        <begin position="555"/>
        <end position="573"/>
    </location>
</feature>
<feature type="transmembrane region" description="Helical" evidence="9">
    <location>
        <begin position="277"/>
        <end position="301"/>
    </location>
</feature>
<dbReference type="PROSITE" id="PS50222">
    <property type="entry name" value="EF_HAND_2"/>
    <property type="match status" value="1"/>
</dbReference>
<dbReference type="GO" id="GO:0006884">
    <property type="term" value="P:cell volume homeostasis"/>
    <property type="evidence" value="ECO:0007669"/>
    <property type="project" value="EnsemblFungi"/>
</dbReference>
<dbReference type="EMBL" id="KE651166">
    <property type="protein sequence ID" value="EEB07447.1"/>
    <property type="molecule type" value="Genomic_DNA"/>
</dbReference>
<feature type="transmembrane region" description="Helical" evidence="9">
    <location>
        <begin position="183"/>
        <end position="204"/>
    </location>
</feature>
<dbReference type="InterPro" id="IPR006685">
    <property type="entry name" value="MscS_channel_2nd"/>
</dbReference>
<evidence type="ECO:0000313" key="11">
    <source>
        <dbReference type="EMBL" id="EEB07447.1"/>
    </source>
</evidence>
<dbReference type="InterPro" id="IPR023408">
    <property type="entry name" value="MscS_beta-dom_sf"/>
</dbReference>
<evidence type="ECO:0000313" key="12">
    <source>
        <dbReference type="JaponicusDB" id="SJAG_02532"/>
    </source>
</evidence>
<dbReference type="InterPro" id="IPR018247">
    <property type="entry name" value="EF_Hand_1_Ca_BS"/>
</dbReference>
<dbReference type="InterPro" id="IPR010920">
    <property type="entry name" value="LSM_dom_sf"/>
</dbReference>
<dbReference type="GO" id="GO:0070588">
    <property type="term" value="P:calcium ion transmembrane transport"/>
    <property type="evidence" value="ECO:0000318"/>
    <property type="project" value="GO_Central"/>
</dbReference>
<evidence type="ECO:0000256" key="4">
    <source>
        <dbReference type="ARBA" id="ARBA00022837"/>
    </source>
</evidence>
<dbReference type="GO" id="GO:0005262">
    <property type="term" value="F:calcium channel activity"/>
    <property type="evidence" value="ECO:0000318"/>
    <property type="project" value="GO_Central"/>
</dbReference>
<dbReference type="VEuPathDB" id="FungiDB:SJAG_02532"/>
<dbReference type="GO" id="GO:0006874">
    <property type="term" value="P:intracellular calcium ion homeostasis"/>
    <property type="evidence" value="ECO:0000318"/>
    <property type="project" value="GO_Central"/>
</dbReference>
<evidence type="ECO:0000256" key="1">
    <source>
        <dbReference type="ARBA" id="ARBA00004127"/>
    </source>
</evidence>
<dbReference type="GO" id="GO:0005789">
    <property type="term" value="C:endoplasmic reticulum membrane"/>
    <property type="evidence" value="ECO:0007669"/>
    <property type="project" value="UniProtKB-SubCell"/>
</dbReference>
<proteinExistence type="inferred from homology"/>
<evidence type="ECO:0000313" key="13">
    <source>
        <dbReference type="Proteomes" id="UP000001744"/>
    </source>
</evidence>
<feature type="region of interest" description="Disordered" evidence="8">
    <location>
        <begin position="88"/>
        <end position="141"/>
    </location>
</feature>
<dbReference type="PIRSF" id="PIRSF017209">
    <property type="entry name" value="Memb_At2g17000_prd"/>
    <property type="match status" value="1"/>
</dbReference>
<gene>
    <name evidence="12" type="primary">msy1</name>
    <name evidence="11" type="ORF">SJAG_02532</name>
</gene>
<reference evidence="11 13" key="1">
    <citation type="journal article" date="2011" name="Science">
        <title>Comparative functional genomics of the fission yeasts.</title>
        <authorList>
            <person name="Rhind N."/>
            <person name="Chen Z."/>
            <person name="Yassour M."/>
            <person name="Thompson D.A."/>
            <person name="Haas B.J."/>
            <person name="Habib N."/>
            <person name="Wapinski I."/>
            <person name="Roy S."/>
            <person name="Lin M.F."/>
            <person name="Heiman D.I."/>
            <person name="Young S.K."/>
            <person name="Furuya K."/>
            <person name="Guo Y."/>
            <person name="Pidoux A."/>
            <person name="Chen H.M."/>
            <person name="Robbertse B."/>
            <person name="Goldberg J.M."/>
            <person name="Aoki K."/>
            <person name="Bayne E.H."/>
            <person name="Berlin A.M."/>
            <person name="Desjardins C.A."/>
            <person name="Dobbs E."/>
            <person name="Dukaj L."/>
            <person name="Fan L."/>
            <person name="FitzGerald M.G."/>
            <person name="French C."/>
            <person name="Gujja S."/>
            <person name="Hansen K."/>
            <person name="Keifenheim D."/>
            <person name="Levin J.Z."/>
            <person name="Mosher R.A."/>
            <person name="Mueller C.A."/>
            <person name="Pfiffner J."/>
            <person name="Priest M."/>
            <person name="Russ C."/>
            <person name="Smialowska A."/>
            <person name="Swoboda P."/>
            <person name="Sykes S.M."/>
            <person name="Vaughn M."/>
            <person name="Vengrova S."/>
            <person name="Yoder R."/>
            <person name="Zeng Q."/>
            <person name="Allshire R."/>
            <person name="Baulcombe D."/>
            <person name="Birren B.W."/>
            <person name="Brown W."/>
            <person name="Ekwall K."/>
            <person name="Kellis M."/>
            <person name="Leatherwood J."/>
            <person name="Levin H."/>
            <person name="Margalit H."/>
            <person name="Martienssen R."/>
            <person name="Nieduszynski C.A."/>
            <person name="Spatafora J.W."/>
            <person name="Friedman N."/>
            <person name="Dalgaard J.Z."/>
            <person name="Baumann P."/>
            <person name="Niki H."/>
            <person name="Regev A."/>
            <person name="Nusbaum C."/>
        </authorList>
    </citation>
    <scope>NUCLEOTIDE SEQUENCE [LARGE SCALE GENOMIC DNA]</scope>
    <source>
        <strain evidence="13">yFS275 / FY16936</strain>
    </source>
</reference>
<protein>
    <recommendedName>
        <fullName evidence="7">Mechanosensitive ion channel protein</fullName>
    </recommendedName>
</protein>
<dbReference type="OrthoDB" id="544685at2759"/>
<evidence type="ECO:0000256" key="6">
    <source>
        <dbReference type="ARBA" id="ARBA00023136"/>
    </source>
</evidence>
<dbReference type="STRING" id="402676.B6K2R6"/>
<dbReference type="GO" id="GO:0005509">
    <property type="term" value="F:calcium ion binding"/>
    <property type="evidence" value="ECO:0007669"/>
    <property type="project" value="InterPro"/>
</dbReference>
<dbReference type="GO" id="GO:0015275">
    <property type="term" value="F:stretch-activated, monoatomic cation-selective, calcium channel activity"/>
    <property type="evidence" value="ECO:0007669"/>
    <property type="project" value="EnsemblFungi"/>
</dbReference>
<dbReference type="AlphaFoldDB" id="B6K2R6"/>
<dbReference type="Pfam" id="PF25886">
    <property type="entry name" value="Msy1"/>
    <property type="match status" value="1"/>
</dbReference>
<evidence type="ECO:0000256" key="3">
    <source>
        <dbReference type="ARBA" id="ARBA00022692"/>
    </source>
</evidence>
<dbReference type="GeneID" id="7051160"/>
<dbReference type="InterPro" id="IPR011992">
    <property type="entry name" value="EF-hand-dom_pair"/>
</dbReference>
<dbReference type="SUPFAM" id="SSF50182">
    <property type="entry name" value="Sm-like ribonucleoproteins"/>
    <property type="match status" value="1"/>
</dbReference>
<evidence type="ECO:0000256" key="7">
    <source>
        <dbReference type="PIRNR" id="PIRNR017209"/>
    </source>
</evidence>
<organism evidence="11 13">
    <name type="scientific">Schizosaccharomyces japonicus (strain yFS275 / FY16936)</name>
    <name type="common">Fission yeast</name>
    <dbReference type="NCBI Taxonomy" id="402676"/>
    <lineage>
        <taxon>Eukaryota</taxon>
        <taxon>Fungi</taxon>
        <taxon>Dikarya</taxon>
        <taxon>Ascomycota</taxon>
        <taxon>Taphrinomycotina</taxon>
        <taxon>Schizosaccharomycetes</taxon>
        <taxon>Schizosaccharomycetales</taxon>
        <taxon>Schizosaccharomycetaceae</taxon>
        <taxon>Schizosaccharomyces</taxon>
    </lineage>
</organism>
<dbReference type="PROSITE" id="PS00018">
    <property type="entry name" value="EF_HAND_1"/>
    <property type="match status" value="1"/>
</dbReference>
<dbReference type="OMA" id="MFMCALM"/>
<dbReference type="Proteomes" id="UP000001744">
    <property type="component" value="Unassembled WGS sequence"/>
</dbReference>
<dbReference type="Gene3D" id="2.30.30.60">
    <property type="match status" value="1"/>
</dbReference>
<dbReference type="PANTHER" id="PTHR31323">
    <property type="entry name" value="MECHANOSENSITIVE ION CHANNEL PROTEIN MSY2"/>
    <property type="match status" value="1"/>
</dbReference>
<feature type="compositionally biased region" description="Basic and acidic residues" evidence="8">
    <location>
        <begin position="956"/>
        <end position="975"/>
    </location>
</feature>
<keyword evidence="4" id="KW-0106">Calcium</keyword>
<evidence type="ECO:0000256" key="2">
    <source>
        <dbReference type="ARBA" id="ARBA00008017"/>
    </source>
</evidence>
<dbReference type="PANTHER" id="PTHR31323:SF15">
    <property type="entry name" value="MECHANOSENSITIVE ION CHANNEL PROTEIN MSY1"/>
    <property type="match status" value="1"/>
</dbReference>
<feature type="compositionally biased region" description="Low complexity" evidence="8">
    <location>
        <begin position="17"/>
        <end position="28"/>
    </location>
</feature>
<dbReference type="Gene3D" id="1.10.238.10">
    <property type="entry name" value="EF-hand"/>
    <property type="match status" value="2"/>
</dbReference>
<feature type="transmembrane region" description="Helical" evidence="9">
    <location>
        <begin position="321"/>
        <end position="339"/>
    </location>
</feature>
<sequence length="975" mass="108869">MSENANRQNPKHKHEGSTSSTENSITTSMQDTFFGDDSDTIGKNTTSVEVKGGKLNGRPSTDSARQMMSEDQRPLIEAELAVMSKTNKSLRRKMTSMRQANGKRHSISSKHSIPASLRKSVSTKSRPNDGAGDQDSMEASKEMEHSLDNFGIVTFGTESSIKPPEHPVTALGMLFSNLQKKSFLVRGMIYVVPLGLLLLIPIFIGRWVRLAPNDESNGKERPPSIGGVHLMWMGIWWEIIWLTLWAARFAAKFIPHIVVMITSFVSNNVNKWKSMAIALEFPFTLVFWMLAVFVSFLPIMTKHHVSGNSTKLSWENTADNILITIFIASILNFVEKFIMQLVAMSFHKRQYETRIVFNKFAINELAHLYEYARNYSFDFSAAISKAQENVFTFASKAQEGKKGHSAAKLAQKALNKTTTNARNALNFAQDLMSRVAGELTNQKKDHSGSPKSVVLHLLRSTRGCQSLARCMFNALVSEGHQDIVVDDFIPVYTNEEGEVDTETLDACYNIFDRDGNGDITCEEIELACVEIGKERKSIAASLRDLNDSISKLDKICMFIVTIIIVLIFLYLIARNFSGVLTSAGTTILGLSWLFSGSAQEVIASIIFVFVKHPYDVGDRVDVLINGTVTSALVKEISIMSTEFRLLTGKIIQAPNSLLNTLWILNMRRSGSVADPVTVTLKFGTTLEQIEMLRSKLSDFLIREKRDFKPTLLTELVDLPDLFSVQLSIVFFHKYSFQDEIMRMRRRNMFMCALMTYMQECGIESPVYNAPGKSKTSPMYVQYFNHDASNNPFPTEEIPPSDAPGAAQKHGILRQPSANTTSSNENITPFDSSSFAAHKHVDFSLGTKHVMHDVGDLEDIEEEPLTYRAKLPDAVIGSAGTEAMKQEIRARRAAQSEPLTDDEDSSSDNTPYVHRDSRSHHSRSSSRRRSNFSFKRDSVDGSAVPAVGPSAPLRTVTVEDVRRSSGVDFEDIHTAR</sequence>
<keyword evidence="6 7" id="KW-0472">Membrane</keyword>
<feature type="compositionally biased region" description="Basic residues" evidence="8">
    <location>
        <begin position="916"/>
        <end position="929"/>
    </location>
</feature>
<feature type="region of interest" description="Disordered" evidence="8">
    <location>
        <begin position="1"/>
        <end position="71"/>
    </location>
</feature>
<evidence type="ECO:0000256" key="9">
    <source>
        <dbReference type="SAM" id="Phobius"/>
    </source>
</evidence>
<accession>B6K2R6</accession>